<sequence>MRIEAEHAGRRQIHGLGRWPIRSESDIAERLRRDVADMARDTGTVLTIDNVPPALRKKYLEEGMTPATPTECEIYALEPSDDPLILLPKGRSTP</sequence>
<dbReference type="RefSeq" id="WP_378375619.1">
    <property type="nucleotide sequence ID" value="NZ_JBHMAS010000051.1"/>
</dbReference>
<gene>
    <name evidence="1" type="ORF">ACFFQ6_24360</name>
</gene>
<comment type="caution">
    <text evidence="1">The sequence shown here is derived from an EMBL/GenBank/DDBJ whole genome shotgun (WGS) entry which is preliminary data.</text>
</comment>
<proteinExistence type="predicted"/>
<protein>
    <submittedName>
        <fullName evidence="1">Uncharacterized protein</fullName>
    </submittedName>
</protein>
<organism evidence="1 2">
    <name type="scientific">Rhodococcus baikonurensis</name>
    <dbReference type="NCBI Taxonomy" id="172041"/>
    <lineage>
        <taxon>Bacteria</taxon>
        <taxon>Bacillati</taxon>
        <taxon>Actinomycetota</taxon>
        <taxon>Actinomycetes</taxon>
        <taxon>Mycobacteriales</taxon>
        <taxon>Nocardiaceae</taxon>
        <taxon>Rhodococcus</taxon>
        <taxon>Rhodococcus erythropolis group</taxon>
    </lineage>
</organism>
<evidence type="ECO:0000313" key="1">
    <source>
        <dbReference type="EMBL" id="MFB9782846.1"/>
    </source>
</evidence>
<reference evidence="1 2" key="1">
    <citation type="submission" date="2024-09" db="EMBL/GenBank/DDBJ databases">
        <authorList>
            <person name="Sun Q."/>
            <person name="Mori K."/>
        </authorList>
    </citation>
    <scope>NUCLEOTIDE SEQUENCE [LARGE SCALE GENOMIC DNA]</scope>
    <source>
        <strain evidence="1 2">JCM 11411</strain>
    </source>
</reference>
<evidence type="ECO:0000313" key="2">
    <source>
        <dbReference type="Proteomes" id="UP001589587"/>
    </source>
</evidence>
<accession>A0ABV5XK43</accession>
<keyword evidence="2" id="KW-1185">Reference proteome</keyword>
<dbReference type="Proteomes" id="UP001589587">
    <property type="component" value="Unassembled WGS sequence"/>
</dbReference>
<name>A0ABV5XK43_9NOCA</name>
<dbReference type="EMBL" id="JBHMAS010000051">
    <property type="protein sequence ID" value="MFB9782846.1"/>
    <property type="molecule type" value="Genomic_DNA"/>
</dbReference>